<evidence type="ECO:0000256" key="5">
    <source>
        <dbReference type="ARBA" id="ARBA00022694"/>
    </source>
</evidence>
<keyword evidence="7" id="KW-0479">Metal-binding</keyword>
<evidence type="ECO:0000256" key="9">
    <source>
        <dbReference type="ARBA" id="ARBA00022842"/>
    </source>
</evidence>
<dbReference type="InterPro" id="IPR025845">
    <property type="entry name" value="Thg1_C_dom"/>
</dbReference>
<feature type="domain" description="Thg1 C-terminal" evidence="12">
    <location>
        <begin position="125"/>
        <end position="211"/>
    </location>
</feature>
<dbReference type="GO" id="GO:0008193">
    <property type="term" value="F:tRNA guanylyltransferase activity"/>
    <property type="evidence" value="ECO:0007669"/>
    <property type="project" value="UniProtKB-EC"/>
</dbReference>
<dbReference type="Gene3D" id="3.30.70.3000">
    <property type="match status" value="1"/>
</dbReference>
<dbReference type="InterPro" id="IPR024956">
    <property type="entry name" value="tRNAHis_GuaTrfase_cat"/>
</dbReference>
<evidence type="ECO:0000313" key="14">
    <source>
        <dbReference type="Proteomes" id="UP000232133"/>
    </source>
</evidence>
<evidence type="ECO:0000313" key="13">
    <source>
        <dbReference type="EMBL" id="ATZ59228.1"/>
    </source>
</evidence>
<keyword evidence="10" id="KW-0342">GTP-binding</keyword>
<evidence type="ECO:0000259" key="11">
    <source>
        <dbReference type="Pfam" id="PF04446"/>
    </source>
</evidence>
<dbReference type="PANTHER" id="PTHR12729:SF6">
    <property type="entry name" value="TRNA(HIS) GUANYLYLTRANSFERASE-RELATED"/>
    <property type="match status" value="1"/>
</dbReference>
<keyword evidence="6 13" id="KW-0548">Nucleotidyltransferase</keyword>
<comment type="cofactor">
    <cofactor evidence="1">
        <name>Mg(2+)</name>
        <dbReference type="ChEBI" id="CHEBI:18420"/>
    </cofactor>
</comment>
<evidence type="ECO:0000256" key="10">
    <source>
        <dbReference type="ARBA" id="ARBA00023134"/>
    </source>
</evidence>
<organism evidence="13 14">
    <name type="scientific">Methanobrevibacter smithii</name>
    <dbReference type="NCBI Taxonomy" id="2173"/>
    <lineage>
        <taxon>Archaea</taxon>
        <taxon>Methanobacteriati</taxon>
        <taxon>Methanobacteriota</taxon>
        <taxon>Methanomada group</taxon>
        <taxon>Methanobacteria</taxon>
        <taxon>Methanobacteriales</taxon>
        <taxon>Methanobacteriaceae</taxon>
        <taxon>Methanobrevibacter</taxon>
    </lineage>
</organism>
<dbReference type="GO" id="GO:0005525">
    <property type="term" value="F:GTP binding"/>
    <property type="evidence" value="ECO:0007669"/>
    <property type="project" value="UniProtKB-KW"/>
</dbReference>
<dbReference type="GO" id="GO:0000287">
    <property type="term" value="F:magnesium ion binding"/>
    <property type="evidence" value="ECO:0007669"/>
    <property type="project" value="InterPro"/>
</dbReference>
<evidence type="ECO:0000256" key="8">
    <source>
        <dbReference type="ARBA" id="ARBA00022741"/>
    </source>
</evidence>
<proteinExistence type="inferred from homology"/>
<evidence type="ECO:0000256" key="2">
    <source>
        <dbReference type="ARBA" id="ARBA00010113"/>
    </source>
</evidence>
<dbReference type="InterPro" id="IPR007537">
    <property type="entry name" value="tRNAHis_GuaTrfase_Thg1"/>
</dbReference>
<evidence type="ECO:0000256" key="3">
    <source>
        <dbReference type="ARBA" id="ARBA00012511"/>
    </source>
</evidence>
<dbReference type="GO" id="GO:0006400">
    <property type="term" value="P:tRNA modification"/>
    <property type="evidence" value="ECO:0007669"/>
    <property type="project" value="InterPro"/>
</dbReference>
<evidence type="ECO:0000259" key="12">
    <source>
        <dbReference type="Pfam" id="PF14413"/>
    </source>
</evidence>
<protein>
    <recommendedName>
        <fullName evidence="3">tRNA(His) guanylyltransferase</fullName>
        <ecNumber evidence="3">2.7.7.79</ecNumber>
    </recommendedName>
</protein>
<sequence>MKEYEVYGDLKVPVNSKIILRLDGRSFHSLAKNLNLEKPYDEDFARLMVKVSKDLFNEFAPVFIYTFSDEISILLDNIPFNGRIEKINSVVASFAASSFTYNLNKEIAKPIAFDSRIIPIIDDDIYKYFKWRQDEAWRNCINAYGIHILKSKYGDKVANEKIKGLKSSDIHELLFRKGINLNDEDNWKKRGIAIYKQDKEIVGYNKKENKNQVSYRSFLFADLEIPIFSENFFKDINII</sequence>
<dbReference type="Proteomes" id="UP000232133">
    <property type="component" value="Chromosome"/>
</dbReference>
<accession>A0A2H4U535</accession>
<dbReference type="AlphaFoldDB" id="A0A2H4U535"/>
<dbReference type="Pfam" id="PF14413">
    <property type="entry name" value="Thg1C"/>
    <property type="match status" value="1"/>
</dbReference>
<evidence type="ECO:0000256" key="1">
    <source>
        <dbReference type="ARBA" id="ARBA00001946"/>
    </source>
</evidence>
<dbReference type="RefSeq" id="WP_100815232.1">
    <property type="nucleotide sequence ID" value="NZ_CP017803.1"/>
</dbReference>
<dbReference type="EMBL" id="CP017803">
    <property type="protein sequence ID" value="ATZ59228.1"/>
    <property type="molecule type" value="Genomic_DNA"/>
</dbReference>
<evidence type="ECO:0000256" key="4">
    <source>
        <dbReference type="ARBA" id="ARBA00022679"/>
    </source>
</evidence>
<dbReference type="InterPro" id="IPR038469">
    <property type="entry name" value="tRNAHis_GuaTrfase_Thg1_sf"/>
</dbReference>
<keyword evidence="4 13" id="KW-0808">Transferase</keyword>
<evidence type="ECO:0000256" key="7">
    <source>
        <dbReference type="ARBA" id="ARBA00022723"/>
    </source>
</evidence>
<keyword evidence="9" id="KW-0460">Magnesium</keyword>
<gene>
    <name evidence="13" type="ORF">BK798_01775</name>
</gene>
<name>A0A2H4U535_METSM</name>
<dbReference type="EC" id="2.7.7.79" evidence="3"/>
<dbReference type="PANTHER" id="PTHR12729">
    <property type="entry name" value="TRNA(HIS) GUANYLYLTRANSFERASE-RELATED"/>
    <property type="match status" value="1"/>
</dbReference>
<comment type="similarity">
    <text evidence="2">Belongs to the tRNA(His) guanylyltransferase family.</text>
</comment>
<dbReference type="GeneID" id="35118067"/>
<dbReference type="Pfam" id="PF04446">
    <property type="entry name" value="Thg1"/>
    <property type="match status" value="1"/>
</dbReference>
<keyword evidence="8" id="KW-0547">Nucleotide-binding</keyword>
<keyword evidence="5" id="KW-0819">tRNA processing</keyword>
<feature type="domain" description="tRNAHis guanylyltransferase catalytic" evidence="11">
    <location>
        <begin position="1"/>
        <end position="119"/>
    </location>
</feature>
<reference evidence="13 14" key="1">
    <citation type="submission" date="2016-10" db="EMBL/GenBank/DDBJ databases">
        <authorList>
            <person name="Varghese N."/>
        </authorList>
    </citation>
    <scope>NUCLEOTIDE SEQUENCE [LARGE SCALE GENOMIC DNA]</scope>
    <source>
        <strain evidence="13 14">KB11</strain>
    </source>
</reference>
<evidence type="ECO:0000256" key="6">
    <source>
        <dbReference type="ARBA" id="ARBA00022695"/>
    </source>
</evidence>